<keyword evidence="10" id="KW-0804">Transcription</keyword>
<feature type="domain" description="C2H2-type" evidence="14">
    <location>
        <begin position="755"/>
        <end position="782"/>
    </location>
</feature>
<feature type="domain" description="C2H2-type" evidence="14">
    <location>
        <begin position="568"/>
        <end position="595"/>
    </location>
</feature>
<keyword evidence="5" id="KW-0677">Repeat</keyword>
<evidence type="ECO:0000256" key="13">
    <source>
        <dbReference type="SAM" id="MobiDB-lite"/>
    </source>
</evidence>
<feature type="domain" description="C2H2-type" evidence="14">
    <location>
        <begin position="811"/>
        <end position="838"/>
    </location>
</feature>
<feature type="domain" description="C2H2-type" evidence="14">
    <location>
        <begin position="1564"/>
        <end position="1588"/>
    </location>
</feature>
<feature type="domain" description="C2H2-type" evidence="14">
    <location>
        <begin position="2290"/>
        <end position="2317"/>
    </location>
</feature>
<evidence type="ECO:0000256" key="7">
    <source>
        <dbReference type="ARBA" id="ARBA00022833"/>
    </source>
</evidence>
<dbReference type="InterPro" id="IPR013087">
    <property type="entry name" value="Znf_C2H2_type"/>
</dbReference>
<feature type="domain" description="C2H2-type" evidence="14">
    <location>
        <begin position="2589"/>
        <end position="2616"/>
    </location>
</feature>
<dbReference type="SUPFAM" id="SSF57667">
    <property type="entry name" value="beta-beta-alpha zinc fingers"/>
    <property type="match status" value="34"/>
</dbReference>
<feature type="domain" description="C2H2-type" evidence="14">
    <location>
        <begin position="783"/>
        <end position="810"/>
    </location>
</feature>
<feature type="domain" description="C2H2-type" evidence="14">
    <location>
        <begin position="1077"/>
        <end position="1104"/>
    </location>
</feature>
<feature type="domain" description="C2H2-type" evidence="14">
    <location>
        <begin position="1875"/>
        <end position="1902"/>
    </location>
</feature>
<dbReference type="InterPro" id="IPR036397">
    <property type="entry name" value="RNaseH_sf"/>
</dbReference>
<feature type="domain" description="C2H2-type" evidence="14">
    <location>
        <begin position="2617"/>
        <end position="2642"/>
    </location>
</feature>
<feature type="domain" description="C2H2-type" evidence="14">
    <location>
        <begin position="1220"/>
        <end position="1247"/>
    </location>
</feature>
<feature type="domain" description="C2H2-type" evidence="14">
    <location>
        <begin position="1591"/>
        <end position="1618"/>
    </location>
</feature>
<feature type="domain" description="C2H2-type" evidence="14">
    <location>
        <begin position="1933"/>
        <end position="1955"/>
    </location>
</feature>
<dbReference type="GO" id="GO:0008270">
    <property type="term" value="F:zinc ion binding"/>
    <property type="evidence" value="ECO:0007669"/>
    <property type="project" value="UniProtKB-KW"/>
</dbReference>
<feature type="compositionally biased region" description="Polar residues" evidence="13">
    <location>
        <begin position="240"/>
        <end position="258"/>
    </location>
</feature>
<protein>
    <recommendedName>
        <fullName evidence="14">C2H2-type domain-containing protein</fullName>
    </recommendedName>
</protein>
<dbReference type="SUPFAM" id="SSF53098">
    <property type="entry name" value="Ribonuclease H-like"/>
    <property type="match status" value="1"/>
</dbReference>
<organism evidence="15">
    <name type="scientific">Timema tahoe</name>
    <dbReference type="NCBI Taxonomy" id="61484"/>
    <lineage>
        <taxon>Eukaryota</taxon>
        <taxon>Metazoa</taxon>
        <taxon>Ecdysozoa</taxon>
        <taxon>Arthropoda</taxon>
        <taxon>Hexapoda</taxon>
        <taxon>Insecta</taxon>
        <taxon>Pterygota</taxon>
        <taxon>Neoptera</taxon>
        <taxon>Polyneoptera</taxon>
        <taxon>Phasmatodea</taxon>
        <taxon>Timematodea</taxon>
        <taxon>Timematoidea</taxon>
        <taxon>Timematidae</taxon>
        <taxon>Timema</taxon>
    </lineage>
</organism>
<comment type="similarity">
    <text evidence="3">Belongs to the krueppel C2H2-type zinc-finger protein family.</text>
</comment>
<evidence type="ECO:0000256" key="6">
    <source>
        <dbReference type="ARBA" id="ARBA00022771"/>
    </source>
</evidence>
<evidence type="ECO:0000256" key="11">
    <source>
        <dbReference type="ARBA" id="ARBA00023242"/>
    </source>
</evidence>
<dbReference type="InterPro" id="IPR012337">
    <property type="entry name" value="RNaseH-like_sf"/>
</dbReference>
<feature type="domain" description="C2H2-type" evidence="14">
    <location>
        <begin position="1249"/>
        <end position="1276"/>
    </location>
</feature>
<feature type="domain" description="C2H2-type" evidence="14">
    <location>
        <begin position="626"/>
        <end position="648"/>
    </location>
</feature>
<dbReference type="PROSITE" id="PS00028">
    <property type="entry name" value="ZINC_FINGER_C2H2_1"/>
    <property type="match status" value="55"/>
</dbReference>
<feature type="compositionally biased region" description="Low complexity" evidence="13">
    <location>
        <begin position="1804"/>
        <end position="1818"/>
    </location>
</feature>
<feature type="domain" description="C2H2-type" evidence="14">
    <location>
        <begin position="1422"/>
        <end position="1449"/>
    </location>
</feature>
<dbReference type="InterPro" id="IPR011017">
    <property type="entry name" value="TRASH_dom"/>
</dbReference>
<feature type="domain" description="C2H2-type" evidence="14">
    <location>
        <begin position="1647"/>
        <end position="1674"/>
    </location>
</feature>
<feature type="domain" description="C2H2-type" evidence="14">
    <location>
        <begin position="1277"/>
        <end position="1304"/>
    </location>
</feature>
<feature type="domain" description="C2H2-type" evidence="14">
    <location>
        <begin position="1905"/>
        <end position="1932"/>
    </location>
</feature>
<dbReference type="FunFam" id="3.30.160.60:FF:000621">
    <property type="entry name" value="FLT3-interacting zinc finger 1"/>
    <property type="match status" value="1"/>
</dbReference>
<feature type="domain" description="C2H2-type" evidence="14">
    <location>
        <begin position="2072"/>
        <end position="2099"/>
    </location>
</feature>
<keyword evidence="11" id="KW-0539">Nucleus</keyword>
<feature type="domain" description="C2H2-type" evidence="14">
    <location>
        <begin position="427"/>
        <end position="455"/>
    </location>
</feature>
<feature type="compositionally biased region" description="Basic and acidic residues" evidence="13">
    <location>
        <begin position="913"/>
        <end position="922"/>
    </location>
</feature>
<feature type="region of interest" description="Disordered" evidence="13">
    <location>
        <begin position="1804"/>
        <end position="1824"/>
    </location>
</feature>
<accession>A0A7R9IHH9</accession>
<dbReference type="GO" id="GO:0000122">
    <property type="term" value="P:negative regulation of transcription by RNA polymerase II"/>
    <property type="evidence" value="ECO:0007669"/>
    <property type="project" value="UniProtKB-ARBA"/>
</dbReference>
<dbReference type="Pfam" id="PF13912">
    <property type="entry name" value="zf-C2H2_6"/>
    <property type="match status" value="1"/>
</dbReference>
<feature type="domain" description="C2H2-type" evidence="14">
    <location>
        <begin position="2407"/>
        <end position="2429"/>
    </location>
</feature>
<feature type="domain" description="C2H2-type" evidence="14">
    <location>
        <begin position="537"/>
        <end position="564"/>
    </location>
</feature>
<feature type="region of interest" description="Disordered" evidence="13">
    <location>
        <begin position="882"/>
        <end position="922"/>
    </location>
</feature>
<keyword evidence="7" id="KW-0862">Zinc</keyword>
<feature type="domain" description="C2H2-type" evidence="14">
    <location>
        <begin position="2479"/>
        <end position="2506"/>
    </location>
</feature>
<evidence type="ECO:0000256" key="5">
    <source>
        <dbReference type="ARBA" id="ARBA00022737"/>
    </source>
</evidence>
<feature type="domain" description="C2H2-type" evidence="14">
    <location>
        <begin position="2379"/>
        <end position="2406"/>
    </location>
</feature>
<feature type="domain" description="C2H2-type" evidence="14">
    <location>
        <begin position="699"/>
        <end position="726"/>
    </location>
</feature>
<evidence type="ECO:0000256" key="2">
    <source>
        <dbReference type="ARBA" id="ARBA00004123"/>
    </source>
</evidence>
<feature type="domain" description="C2H2-type" evidence="14">
    <location>
        <begin position="2505"/>
        <end position="2532"/>
    </location>
</feature>
<reference evidence="15" key="1">
    <citation type="submission" date="2020-11" db="EMBL/GenBank/DDBJ databases">
        <authorList>
            <person name="Tran Van P."/>
        </authorList>
    </citation>
    <scope>NUCLEOTIDE SEQUENCE</scope>
</reference>
<comment type="subcellular location">
    <subcellularLocation>
        <location evidence="2">Nucleus</location>
    </subcellularLocation>
</comment>
<dbReference type="FunFam" id="3.30.160.60:FF:000100">
    <property type="entry name" value="Zinc finger 45-like"/>
    <property type="match status" value="3"/>
</dbReference>
<feature type="region of interest" description="Disordered" evidence="13">
    <location>
        <begin position="343"/>
        <end position="362"/>
    </location>
</feature>
<feature type="domain" description="C2H2-type" evidence="14">
    <location>
        <begin position="1361"/>
        <end position="1388"/>
    </location>
</feature>
<feature type="domain" description="C2H2-type" evidence="14">
    <location>
        <begin position="1021"/>
        <end position="1048"/>
    </location>
</feature>
<dbReference type="InterPro" id="IPR003604">
    <property type="entry name" value="Matrin/U1-like-C_Znf_C2H2"/>
</dbReference>
<dbReference type="FunFam" id="3.30.160.60:FF:000130">
    <property type="entry name" value="Spalt-like transcription factor 4"/>
    <property type="match status" value="2"/>
</dbReference>
<dbReference type="GO" id="GO:0048598">
    <property type="term" value="P:embryonic morphogenesis"/>
    <property type="evidence" value="ECO:0007669"/>
    <property type="project" value="UniProtKB-ARBA"/>
</dbReference>
<feature type="domain" description="C2H2-type" evidence="14">
    <location>
        <begin position="1333"/>
        <end position="1360"/>
    </location>
</feature>
<evidence type="ECO:0000313" key="15">
    <source>
        <dbReference type="EMBL" id="CAD7458292.1"/>
    </source>
</evidence>
<feature type="domain" description="C2H2-type" evidence="14">
    <location>
        <begin position="2243"/>
        <end position="2267"/>
    </location>
</feature>
<feature type="domain" description="C2H2-type" evidence="14">
    <location>
        <begin position="839"/>
        <end position="865"/>
    </location>
</feature>
<dbReference type="Pfam" id="PF13894">
    <property type="entry name" value="zf-C2H2_4"/>
    <property type="match status" value="1"/>
</dbReference>
<feature type="domain" description="C2H2-type" evidence="14">
    <location>
        <begin position="2044"/>
        <end position="2071"/>
    </location>
</feature>
<evidence type="ECO:0000256" key="10">
    <source>
        <dbReference type="ARBA" id="ARBA00023163"/>
    </source>
</evidence>
<feature type="domain" description="C2H2-type" evidence="14">
    <location>
        <begin position="1138"/>
        <end position="1165"/>
    </location>
</feature>
<feature type="domain" description="C2H2-type" evidence="14">
    <location>
        <begin position="1511"/>
        <end position="1533"/>
    </location>
</feature>
<feature type="domain" description="C2H2-type" evidence="14">
    <location>
        <begin position="2561"/>
        <end position="2588"/>
    </location>
</feature>
<dbReference type="SMART" id="SM00355">
    <property type="entry name" value="ZnF_C2H2"/>
    <property type="match status" value="63"/>
</dbReference>
<dbReference type="Gene3D" id="3.30.420.10">
    <property type="entry name" value="Ribonuclease H-like superfamily/Ribonuclease H"/>
    <property type="match status" value="1"/>
</dbReference>
<dbReference type="FunFam" id="3.30.160.60:FF:000065">
    <property type="entry name" value="B-cell CLL/lymphoma 6, member B"/>
    <property type="match status" value="1"/>
</dbReference>
<feature type="domain" description="C2H2-type" evidence="14">
    <location>
        <begin position="509"/>
        <end position="536"/>
    </location>
</feature>
<feature type="domain" description="C2H2-type" evidence="14">
    <location>
        <begin position="2318"/>
        <end position="2345"/>
    </location>
</feature>
<feature type="domain" description="C2H2-type" evidence="14">
    <location>
        <begin position="2533"/>
        <end position="2560"/>
    </location>
</feature>
<feature type="compositionally biased region" description="Basic residues" evidence="13">
    <location>
        <begin position="1540"/>
        <end position="1549"/>
    </location>
</feature>
<feature type="domain" description="C2H2-type" evidence="14">
    <location>
        <begin position="1619"/>
        <end position="1646"/>
    </location>
</feature>
<feature type="region of interest" description="Disordered" evidence="13">
    <location>
        <begin position="1186"/>
        <end position="1212"/>
    </location>
</feature>
<dbReference type="Gene3D" id="3.30.160.60">
    <property type="entry name" value="Classic Zinc Finger"/>
    <property type="match status" value="45"/>
</dbReference>
<evidence type="ECO:0000259" key="14">
    <source>
        <dbReference type="PROSITE" id="PS50157"/>
    </source>
</evidence>
<feature type="domain" description="C2H2-type" evidence="14">
    <location>
        <begin position="2016"/>
        <end position="2043"/>
    </location>
</feature>
<keyword evidence="4" id="KW-0479">Metal-binding</keyword>
<dbReference type="FunFam" id="3.30.160.60:FF:000671">
    <property type="entry name" value="Zinc finger protein 26"/>
    <property type="match status" value="1"/>
</dbReference>
<gene>
    <name evidence="15" type="ORF">TTEB3V08_LOCUS6275</name>
</gene>
<feature type="domain" description="C2H2-type" evidence="14">
    <location>
        <begin position="1453"/>
        <end position="1480"/>
    </location>
</feature>
<feature type="region of interest" description="Disordered" evidence="13">
    <location>
        <begin position="1"/>
        <end position="21"/>
    </location>
</feature>
<feature type="compositionally biased region" description="Low complexity" evidence="13">
    <location>
        <begin position="346"/>
        <end position="360"/>
    </location>
</feature>
<evidence type="ECO:0000256" key="1">
    <source>
        <dbReference type="ARBA" id="ARBA00003767"/>
    </source>
</evidence>
<dbReference type="CDD" id="cd09276">
    <property type="entry name" value="Rnase_HI_RT_non_LTR"/>
    <property type="match status" value="1"/>
</dbReference>
<evidence type="ECO:0000256" key="9">
    <source>
        <dbReference type="ARBA" id="ARBA00023125"/>
    </source>
</evidence>
<feature type="domain" description="C2H2-type" evidence="14">
    <location>
        <begin position="2451"/>
        <end position="2478"/>
    </location>
</feature>
<feature type="region of interest" description="Disordered" evidence="13">
    <location>
        <begin position="129"/>
        <end position="159"/>
    </location>
</feature>
<keyword evidence="6 12" id="KW-0863">Zinc-finger</keyword>
<dbReference type="FunFam" id="3.30.160.60:FF:000110">
    <property type="entry name" value="Zinc finger protein-like"/>
    <property type="match status" value="4"/>
</dbReference>
<evidence type="ECO:0000256" key="8">
    <source>
        <dbReference type="ARBA" id="ARBA00023015"/>
    </source>
</evidence>
<evidence type="ECO:0000256" key="12">
    <source>
        <dbReference type="PROSITE-ProRule" id="PRU00042"/>
    </source>
</evidence>
<dbReference type="PANTHER" id="PTHR24376:SF189">
    <property type="entry name" value="ZINC FINGER PROTEIN 544-RELATED"/>
    <property type="match status" value="1"/>
</dbReference>
<dbReference type="GO" id="GO:0000978">
    <property type="term" value="F:RNA polymerase II cis-regulatory region sequence-specific DNA binding"/>
    <property type="evidence" value="ECO:0007669"/>
    <property type="project" value="TreeGrafter"/>
</dbReference>
<dbReference type="FunFam" id="3.30.160.60:FF:000624">
    <property type="entry name" value="zinc finger protein 697"/>
    <property type="match status" value="1"/>
</dbReference>
<feature type="domain" description="C2H2-type" evidence="14">
    <location>
        <begin position="2127"/>
        <end position="2153"/>
    </location>
</feature>
<proteinExistence type="inferred from homology"/>
<dbReference type="FunFam" id="3.30.160.60:FF:001465">
    <property type="entry name" value="Zinc finger protein 560"/>
    <property type="match status" value="1"/>
</dbReference>
<sequence length="2642" mass="304649">MLFRACSNKQGGHVDREMNPSTQTTHLSSLRAEIFDILQALKYILSLRPQPITILSDSRSALEYISGLSGSPSHPLIIQIPNDSTSLRARGYALRYQWIPSHVGIRGMDEEGSILELIYQHLCGRRVGNHPGKKIPPNRTEHDSNHDLPNMSSSISRETRDYLRETIRRPKRLTGVMEKVCIQVETFSKNQLCRLCANTDYYMLSIFEGEGLEQEIEMKIHKYLPIQVERRKKASRPPNICSTRNRGSMKNISTNYGDEPTSSALTKFRIKRNIEPKSILCESESDDINESMPSIKVEGDIKTVGSLSNSEEFIVGRDCDDETVKYQSRKKFETSENNSFTACKQESLSNSSESGEDSGLQINTSEVKYSGNLDQDICTSADDKSSKIVKLEEIAQKSTPQLTLIGPPGYTRVNNFVGLPIIAVTAFSCEVCHTTFTDTLALAGHKMAAHSGSKFQCNFCDLEFNNNNQLEEHEKIHRSRTVECPICGKTVGARGFKFHLNQHKNTNLFVCVTCVKVFPNESELKSHTSTHSHEKQHLCETCGKSFKIKTAMMEHLRVHLNDEDKEKFECDTCHTLYSSKNILKRHMILHDKAKEKKYACETCGKTFFKLPNLRLHIKVHSEDRPFKCSCCSMAFKWKKNLDTHTSIHGLGTDNHSKDDEKIRKATPRVQCEVCGKYLASKWNLSVHMKRHNGNFTGSHMCHICGKTLCDSQAMSRHLKVHMGIKPFECKICNKHFGTKMSRDDHERTHTGEKPFCCDLCGKCFGSKPHLHVHRAIHSDERPYHCPYCPKAFRRRPHLVLHVRTHTGEKPFACEVCSRAFVQKNDMTKHMLTHSSERPFVCECGVSFRQKRDLNRHKKKHTDVEPNILAEYSEIISGIKEEKNDQKTKLNASRSDSTALSPHEPLSNGLKASKHSELDTRETTETKFVIDPLTSDLSGEHQTDGTSINPEMVTLDLASSALSAEEQGLACDACQAVFPTVLSLVTHKIDSHKSTKMRCKYCNTECDKDQLETHEDSHNLPAVCPVCWKSFGSDSSLKRHFIQHKRANIHICTMCVKVFSTKSKLRAHMSSHMKEKRHLCETCGKEFKYRNAMMQHAQTHLDDEKREKFKCDVCNTLFKSKPILKNHMALHNEARESKYVCEICGKKFFKPYSLKVHIQVHYDERPFKCTCCDMAFKWKKNLDNHKRTHGIGADRNGKSIRPPRNNKPLKDRRPREVMPRVQCEICGKSLASKASLQFHMKRHNGIVTELVCEICGKTMCSSQAMNRHLKIHQGIKPFQCKFCGRTFRTKICRDDHERTHTGEKPFRCDFCGKCFGCKPLLTVHRAIHLDLRPYTCSYCSKAFRRRPHLVQHVRTHTGEKPFACEICLRAFAQKGDMTKHMLTHSEERPFICECDTDEDDPESFPVITMFPITSQEKPRKLAHSCRTCGKSFRQQYLVLQHEQIHLDDEKRKKFKCDVCNALLKTKRILKLHMTVHDETREDKYECEICVKKFFTTLALKQHVRVHCDERPYRCAYCGKAFKWSKNLTNHHRTHGIGIKPKGSKPKKTVTKPKGEKQTRLNTPRLQCQVCGKSLASKQTLYIHMRFHNGNLFQCILCGKTFNTKEGRNAHERAHTGEKQFCCDICGKFFGNKQLLRVHRGIHFDDRPHTCSYCSKAFRRRTHLVQHIRTHTGEKPYACEICPRAFAQVGDLSKHKLTHSGEREFVCECGETFKQKRNLDQHKKNTKEEVKLTIEGEEITIIKPSSSKPKFMNLIKQEITESLEKISEFQTNYDNDGLVDGMNNFALVRNPISNRLFLSKEAGECSSPESTAQASSGSSSDTDEGEIPVITLFPNSNDEITNQFNHVCQICGKGFKMNYLLLEHSQIHLDDKEREKFYCDVCSSVFKRKRNLIRHMEVHGEVEENKYKCEKCNKTFSKQIGLSTHLKVHCDERPFGCTSCDMTFKWRKNLINHYKTHEVGNNKRSYTRSKIFCVGSKDKHVNQEPGVKTRLECQICGKSLASKQTLYLHMRFHNGKLFECSFCGQALSTKKNRDSHERAHTGEKPFSCDICGKCFGDKQLVTVHRRIHFNIRPFNCSYCGKKFRRQNHLTQHIRTHTGEKPYACEICPRAFAQVGDLRKHKMTHLEKIFFCECGEKFQQKRALEQHKKTHADIEFMFLKDVNFLIEIDTKTELNVNNLNICLNTVNEVSNKDTRMVPMPQQAPTSSIVMSSEEEEDFYCHICETYFPDNLMLTSHNNTSHITVKLKCQFCDIQFENSNQLNEHKKIHSNIFIECPVCSLKKHFSLHRDLNLHVCFICGQVLPNETELKSHKFLHHKEKNHLCETCGKAFKYKFCLSNHMKTHLGDVHRQKFKCGFCGLCISNRVNLKHHIATHNISRERKYSCDLCEKKFFYRYNLTAHIPVHFEDRPFKCTSCDKAFKWKKNLDLHLKTHLIITDESNNVGLKSIKSKTPQLLCQICGKTLLSKMSLYMHMKRHEGNLKFICEICGKTLCDPQTISAHLNYHTKRFECSFCGKNLSSKMSRDNHEMTHTGEKPFSCRFCGRSVRTKNHLTAHEDTHLDKRPFICAQCPKTFRRRSHLRIHFRTHTGEKPYLCKICSRGFAQSGDMNSHMFTHSQERPFVCECGVSFRQKRNLEKHKKNHLEEN</sequence>
<dbReference type="PANTHER" id="PTHR24376">
    <property type="entry name" value="ZINC FINGER PROTEIN"/>
    <property type="match status" value="1"/>
</dbReference>
<feature type="domain" description="C2H2-type" evidence="14">
    <location>
        <begin position="2100"/>
        <end position="2122"/>
    </location>
</feature>
<name>A0A7R9IHH9_9NEOP</name>
<dbReference type="Pfam" id="PF00096">
    <property type="entry name" value="zf-C2H2"/>
    <property type="match status" value="18"/>
</dbReference>
<evidence type="ECO:0000256" key="3">
    <source>
        <dbReference type="ARBA" id="ARBA00006991"/>
    </source>
</evidence>
<dbReference type="GO" id="GO:0005634">
    <property type="term" value="C:nucleus"/>
    <property type="evidence" value="ECO:0007669"/>
    <property type="project" value="UniProtKB-SubCell"/>
</dbReference>
<feature type="domain" description="C2H2-type" evidence="14">
    <location>
        <begin position="727"/>
        <end position="754"/>
    </location>
</feature>
<feature type="domain" description="C2H2-type" evidence="14">
    <location>
        <begin position="1483"/>
        <end position="1510"/>
    </location>
</feature>
<dbReference type="FunFam" id="3.30.160.60:FF:000446">
    <property type="entry name" value="Zinc finger protein"/>
    <property type="match status" value="1"/>
</dbReference>
<feature type="domain" description="C2H2-type" evidence="14">
    <location>
        <begin position="1989"/>
        <end position="2016"/>
    </location>
</feature>
<keyword evidence="9" id="KW-0238">DNA-binding</keyword>
<comment type="function">
    <text evidence="1">May be involved in transcriptional regulation.</text>
</comment>
<dbReference type="FunFam" id="3.30.160.60:FF:000226">
    <property type="entry name" value="Zinc finger protein 236 variant"/>
    <property type="match status" value="1"/>
</dbReference>
<feature type="domain" description="C2H2-type" evidence="14">
    <location>
        <begin position="1166"/>
        <end position="1188"/>
    </location>
</feature>
<dbReference type="InterPro" id="IPR036236">
    <property type="entry name" value="Znf_C2H2_sf"/>
</dbReference>
<feature type="region of interest" description="Disordered" evidence="13">
    <location>
        <begin position="235"/>
        <end position="258"/>
    </location>
</feature>
<dbReference type="EMBL" id="OE002181">
    <property type="protein sequence ID" value="CAD7458292.1"/>
    <property type="molecule type" value="Genomic_DNA"/>
</dbReference>
<dbReference type="SMART" id="SM00451">
    <property type="entry name" value="ZnF_U1"/>
    <property type="match status" value="7"/>
</dbReference>
<keyword evidence="8" id="KW-0805">Transcription regulation</keyword>
<feature type="domain" description="C2H2-type" evidence="14">
    <location>
        <begin position="1675"/>
        <end position="1702"/>
    </location>
</feature>
<feature type="domain" description="C2H2-type" evidence="14">
    <location>
        <begin position="598"/>
        <end position="625"/>
    </location>
</feature>
<feature type="domain" description="C2H2-type" evidence="14">
    <location>
        <begin position="1108"/>
        <end position="1135"/>
    </location>
</feature>
<feature type="region of interest" description="Disordered" evidence="13">
    <location>
        <begin position="1531"/>
        <end position="1556"/>
    </location>
</feature>
<feature type="compositionally biased region" description="Polar residues" evidence="13">
    <location>
        <begin position="888"/>
        <end position="899"/>
    </location>
</feature>
<dbReference type="PROSITE" id="PS50157">
    <property type="entry name" value="ZINC_FINGER_C2H2_2"/>
    <property type="match status" value="58"/>
</dbReference>
<feature type="domain" description="C2H2-type" evidence="14">
    <location>
        <begin position="2349"/>
        <end position="2376"/>
    </location>
</feature>
<feature type="domain" description="C2H2-type" evidence="14">
    <location>
        <begin position="1844"/>
        <end position="1871"/>
    </location>
</feature>
<feature type="domain" description="C2H2-type" evidence="14">
    <location>
        <begin position="669"/>
        <end position="696"/>
    </location>
</feature>
<dbReference type="FunFam" id="3.30.160.60:FF:001498">
    <property type="entry name" value="Zinc finger protein 404"/>
    <property type="match status" value="2"/>
</dbReference>
<dbReference type="SMART" id="SM00746">
    <property type="entry name" value="TRASH"/>
    <property type="match status" value="7"/>
</dbReference>
<dbReference type="GO" id="GO:0001228">
    <property type="term" value="F:DNA-binding transcription activator activity, RNA polymerase II-specific"/>
    <property type="evidence" value="ECO:0007669"/>
    <property type="project" value="TreeGrafter"/>
</dbReference>
<feature type="domain" description="C2H2-type" evidence="14">
    <location>
        <begin position="1049"/>
        <end position="1076"/>
    </location>
</feature>
<feature type="domain" description="C2H2-type" evidence="14">
    <location>
        <begin position="1305"/>
        <end position="1332"/>
    </location>
</feature>
<feature type="domain" description="C2H2-type" evidence="14">
    <location>
        <begin position="455"/>
        <end position="482"/>
    </location>
</feature>
<evidence type="ECO:0000256" key="4">
    <source>
        <dbReference type="ARBA" id="ARBA00022723"/>
    </source>
</evidence>